<name>A0ABV0IMB4_9MICC</name>
<dbReference type="InterPro" id="IPR051691">
    <property type="entry name" value="Metab_Enz_Cyan_OpOx_G3PDH"/>
</dbReference>
<accession>A0ABV0IMB4</accession>
<feature type="domain" description="BFD-like [2Fe-2S]-binding" evidence="2">
    <location>
        <begin position="398"/>
        <end position="442"/>
    </location>
</feature>
<dbReference type="PANTHER" id="PTHR42949:SF3">
    <property type="entry name" value="ANAEROBIC GLYCEROL-3-PHOSPHATE DEHYDROGENASE SUBUNIT B"/>
    <property type="match status" value="1"/>
</dbReference>
<evidence type="ECO:0000259" key="3">
    <source>
        <dbReference type="Pfam" id="PF07992"/>
    </source>
</evidence>
<reference evidence="4 5" key="1">
    <citation type="submission" date="2024-05" db="EMBL/GenBank/DDBJ databases">
        <authorList>
            <person name="Yi C."/>
        </authorList>
    </citation>
    <scope>NUCLEOTIDE SEQUENCE [LARGE SCALE GENOMIC DNA]</scope>
    <source>
        <strain evidence="4 5">XS13</strain>
    </source>
</reference>
<dbReference type="Gene3D" id="3.50.50.60">
    <property type="entry name" value="FAD/NAD(P)-binding domain"/>
    <property type="match status" value="2"/>
</dbReference>
<evidence type="ECO:0000313" key="5">
    <source>
        <dbReference type="Proteomes" id="UP001484097"/>
    </source>
</evidence>
<proteinExistence type="predicted"/>
<keyword evidence="1" id="KW-0560">Oxidoreductase</keyword>
<dbReference type="EMBL" id="JBDXMX010000006">
    <property type="protein sequence ID" value="MEO9248754.1"/>
    <property type="molecule type" value="Genomic_DNA"/>
</dbReference>
<dbReference type="InterPro" id="IPR017224">
    <property type="entry name" value="Opine_Oxase_asu/HCN_bsu"/>
</dbReference>
<dbReference type="Pfam" id="PF07992">
    <property type="entry name" value="Pyr_redox_2"/>
    <property type="match status" value="1"/>
</dbReference>
<evidence type="ECO:0000259" key="2">
    <source>
        <dbReference type="Pfam" id="PF04324"/>
    </source>
</evidence>
<sequence>MTATVYDVAVVGAGPAGLAAAGAAAERGATVVCVDGNDQPGGQFWRHPDEQARPAYDGAGHHGWKTYLRLRRRFEAGRTSGQITYLPGRHVWMLQADGGPAGGGSAGDGFVLRTNAAHDVGARPEAATVRARRLVLCTGGHDRQLPVPGWDLPGVMAAGGIQGYLKTNGTLPGTSMVIAGTGPFLLPVAATVAEAGGTVRAVCESTNLTGWLPRLGTAVRVPSKGLEGAEYVAALVRHRIPYRLRTAVIAILGTDRVEAVRTARLDAAGQPLPGTERTIEGVDTVGLGWGFTPQLELPVSLGAATTTDADGSLICTVDGRQESSVPGLYLAGEITGVGGAVLAVAEGEIAGAAAGGRAGQGRRREDRTVRTHRAFARAMHEAHPVPAGWQEWLEDDTIVCRCEEVTAGEITGARDDLGAADARSMKSMTRAGMGWCQGRMCGFAAACLAVGGVADEASLRSVAKRPVAHPITLAEVAALGEPPTIDEPDARLRAAALDYQLPPDPQPPHA</sequence>
<dbReference type="SUPFAM" id="SSF51905">
    <property type="entry name" value="FAD/NAD(P)-binding domain"/>
    <property type="match status" value="1"/>
</dbReference>
<dbReference type="InterPro" id="IPR023753">
    <property type="entry name" value="FAD/NAD-binding_dom"/>
</dbReference>
<dbReference type="InterPro" id="IPR007419">
    <property type="entry name" value="BFD-like_2Fe2S-bd_dom"/>
</dbReference>
<dbReference type="PRINTS" id="PR00368">
    <property type="entry name" value="FADPNR"/>
</dbReference>
<organism evidence="4 5">
    <name type="scientific">Citricoccus nitrophenolicus</name>
    <dbReference type="NCBI Taxonomy" id="863575"/>
    <lineage>
        <taxon>Bacteria</taxon>
        <taxon>Bacillati</taxon>
        <taxon>Actinomycetota</taxon>
        <taxon>Actinomycetes</taxon>
        <taxon>Micrococcales</taxon>
        <taxon>Micrococcaceae</taxon>
        <taxon>Citricoccus</taxon>
    </lineage>
</organism>
<feature type="domain" description="FAD/NAD(P)-binding" evidence="3">
    <location>
        <begin position="6"/>
        <end position="347"/>
    </location>
</feature>
<dbReference type="PIRSF" id="PIRSF037495">
    <property type="entry name" value="Opine_OX_OoxA/HcnB"/>
    <property type="match status" value="1"/>
</dbReference>
<comment type="caution">
    <text evidence="4">The sequence shown here is derived from an EMBL/GenBank/DDBJ whole genome shotgun (WGS) entry which is preliminary data.</text>
</comment>
<dbReference type="PRINTS" id="PR00411">
    <property type="entry name" value="PNDRDTASEI"/>
</dbReference>
<dbReference type="Pfam" id="PF04324">
    <property type="entry name" value="Fer2_BFD"/>
    <property type="match status" value="1"/>
</dbReference>
<gene>
    <name evidence="4" type="ORF">ABDK96_13795</name>
</gene>
<evidence type="ECO:0000313" key="4">
    <source>
        <dbReference type="EMBL" id="MEO9248754.1"/>
    </source>
</evidence>
<dbReference type="PANTHER" id="PTHR42949">
    <property type="entry name" value="ANAEROBIC GLYCEROL-3-PHOSPHATE DEHYDROGENASE SUBUNIT B"/>
    <property type="match status" value="1"/>
</dbReference>
<keyword evidence="5" id="KW-1185">Reference proteome</keyword>
<dbReference type="CDD" id="cd19946">
    <property type="entry name" value="GlpA-like_Fer2_BFD-like"/>
    <property type="match status" value="1"/>
</dbReference>
<dbReference type="Proteomes" id="UP001484097">
    <property type="component" value="Unassembled WGS sequence"/>
</dbReference>
<dbReference type="Gene3D" id="1.10.10.1100">
    <property type="entry name" value="BFD-like [2Fe-2S]-binding domain"/>
    <property type="match status" value="1"/>
</dbReference>
<dbReference type="InterPro" id="IPR041854">
    <property type="entry name" value="BFD-like_2Fe2S-bd_dom_sf"/>
</dbReference>
<dbReference type="RefSeq" id="WP_347921463.1">
    <property type="nucleotide sequence ID" value="NZ_JBDXMX010000006.1"/>
</dbReference>
<dbReference type="InterPro" id="IPR036188">
    <property type="entry name" value="FAD/NAD-bd_sf"/>
</dbReference>
<evidence type="ECO:0000256" key="1">
    <source>
        <dbReference type="ARBA" id="ARBA00023002"/>
    </source>
</evidence>
<protein>
    <submittedName>
        <fullName evidence="4">(2Fe-2S)-binding protein</fullName>
    </submittedName>
</protein>